<dbReference type="AlphaFoldDB" id="D6GRJ5"/>
<protein>
    <recommendedName>
        <fullName evidence="1">HTH cro/C1-type domain-containing protein</fullName>
    </recommendedName>
</protein>
<gene>
    <name evidence="2" type="ordered locus">HMPREF0389_00201</name>
</gene>
<evidence type="ECO:0000313" key="2">
    <source>
        <dbReference type="EMBL" id="EFE28286.1"/>
    </source>
</evidence>
<dbReference type="STRING" id="546269.HMPREF0389_00201"/>
<evidence type="ECO:0000259" key="1">
    <source>
        <dbReference type="PROSITE" id="PS50943"/>
    </source>
</evidence>
<sequence length="87" mass="10222">MIKNNIELDVKTKCIEAEITQAKLSKQINTSAPYVNRVIRNKETIVNNTFVKIMEALGYDIELRYIKRNECERKNKCSNNFKEIIEI</sequence>
<dbReference type="RefSeq" id="WP_014262103.1">
    <property type="nucleotide sequence ID" value="NC_016630.1"/>
</dbReference>
<dbReference type="eggNOG" id="ENOG50331G6">
    <property type="taxonomic scope" value="Bacteria"/>
</dbReference>
<dbReference type="Gene3D" id="1.10.260.40">
    <property type="entry name" value="lambda repressor-like DNA-binding domains"/>
    <property type="match status" value="1"/>
</dbReference>
<dbReference type="KEGG" id="faa:HMPREF0389_00201"/>
<dbReference type="PROSITE" id="PS50943">
    <property type="entry name" value="HTH_CROC1"/>
    <property type="match status" value="1"/>
</dbReference>
<evidence type="ECO:0000313" key="3">
    <source>
        <dbReference type="Proteomes" id="UP000007468"/>
    </source>
</evidence>
<reference evidence="3" key="1">
    <citation type="submission" date="2010-12" db="EMBL/GenBank/DDBJ databases">
        <title>The genome sequence of Filifactor alocis strain ATCC 35896.</title>
        <authorList>
            <consortium name="The Broad Institute Genome Sequencing Platform"/>
            <person name="Ward D."/>
            <person name="Earl A."/>
            <person name="Feldgarden M."/>
            <person name="Young S.K."/>
            <person name="Gargeya S."/>
            <person name="Zeng Q."/>
            <person name="Alvarado L."/>
            <person name="Berlin A."/>
            <person name="Bochicchio J."/>
            <person name="Chapman S.B."/>
            <person name="Chen Z."/>
            <person name="Freedman E."/>
            <person name="Gellesch M."/>
            <person name="Goldberg J."/>
            <person name="Griggs A."/>
            <person name="Gujja S."/>
            <person name="Heilman E."/>
            <person name="Heiman D."/>
            <person name="Howarth C."/>
            <person name="Mehta T."/>
            <person name="Neiman D."/>
            <person name="Pearson M."/>
            <person name="Roberts A."/>
            <person name="Saif S."/>
            <person name="Shea T."/>
            <person name="Shenoy N."/>
            <person name="Sisk P."/>
            <person name="Stolte C."/>
            <person name="Sykes S."/>
            <person name="White J."/>
            <person name="Yandava C."/>
            <person name="Izard J."/>
            <person name="Blanton J.M."/>
            <person name="Baranova O.V."/>
            <person name="Tanner A.C."/>
            <person name="Dewhirst F.E."/>
            <person name="Haas B."/>
            <person name="Nusbaum C."/>
            <person name="Birren B."/>
        </authorList>
    </citation>
    <scope>NUCLEOTIDE SEQUENCE [LARGE SCALE GENOMIC DNA]</scope>
    <source>
        <strain evidence="3">ATCC 35896 / D40 B5</strain>
    </source>
</reference>
<dbReference type="SMART" id="SM00530">
    <property type="entry name" value="HTH_XRE"/>
    <property type="match status" value="1"/>
</dbReference>
<name>D6GRJ5_FILAD</name>
<organism evidence="2 3">
    <name type="scientific">Filifactor alocis (strain ATCC 35896 / CCUG 47790 / D40 B5)</name>
    <name type="common">Fusobacterium alocis</name>
    <dbReference type="NCBI Taxonomy" id="546269"/>
    <lineage>
        <taxon>Bacteria</taxon>
        <taxon>Bacillati</taxon>
        <taxon>Bacillota</taxon>
        <taxon>Clostridia</taxon>
        <taxon>Peptostreptococcales</taxon>
        <taxon>Filifactoraceae</taxon>
        <taxon>Filifactor</taxon>
    </lineage>
</organism>
<dbReference type="Proteomes" id="UP000007468">
    <property type="component" value="Chromosome"/>
</dbReference>
<dbReference type="SUPFAM" id="SSF47413">
    <property type="entry name" value="lambda repressor-like DNA-binding domains"/>
    <property type="match status" value="1"/>
</dbReference>
<dbReference type="GO" id="GO:0003677">
    <property type="term" value="F:DNA binding"/>
    <property type="evidence" value="ECO:0007669"/>
    <property type="project" value="InterPro"/>
</dbReference>
<dbReference type="EMBL" id="CP002390">
    <property type="protein sequence ID" value="EFE28286.1"/>
    <property type="molecule type" value="Genomic_DNA"/>
</dbReference>
<dbReference type="Pfam" id="PF01381">
    <property type="entry name" value="HTH_3"/>
    <property type="match status" value="1"/>
</dbReference>
<proteinExistence type="predicted"/>
<dbReference type="InterPro" id="IPR001387">
    <property type="entry name" value="Cro/C1-type_HTH"/>
</dbReference>
<keyword evidence="3" id="KW-1185">Reference proteome</keyword>
<feature type="domain" description="HTH cro/C1-type" evidence="1">
    <location>
        <begin position="10"/>
        <end position="64"/>
    </location>
</feature>
<dbReference type="CDD" id="cd00093">
    <property type="entry name" value="HTH_XRE"/>
    <property type="match status" value="1"/>
</dbReference>
<accession>D6GRJ5</accession>
<dbReference type="InterPro" id="IPR010982">
    <property type="entry name" value="Lambda_DNA-bd_dom_sf"/>
</dbReference>